<keyword evidence="4 5" id="KW-0408">Iron</keyword>
<name>A0A077WQY1_9FUNG</name>
<dbReference type="GO" id="GO:0016121">
    <property type="term" value="P:carotene catabolic process"/>
    <property type="evidence" value="ECO:0007669"/>
    <property type="project" value="TreeGrafter"/>
</dbReference>
<evidence type="ECO:0000256" key="1">
    <source>
        <dbReference type="ARBA" id="ARBA00006787"/>
    </source>
</evidence>
<dbReference type="GO" id="GO:0010436">
    <property type="term" value="F:carotenoid dioxygenase activity"/>
    <property type="evidence" value="ECO:0007669"/>
    <property type="project" value="TreeGrafter"/>
</dbReference>
<feature type="binding site" evidence="5">
    <location>
        <position position="281"/>
    </location>
    <ligand>
        <name>Fe cation</name>
        <dbReference type="ChEBI" id="CHEBI:24875"/>
        <note>catalytic</note>
    </ligand>
</feature>
<dbReference type="EMBL" id="LK023335">
    <property type="protein sequence ID" value="CDS10026.1"/>
    <property type="molecule type" value="Genomic_DNA"/>
</dbReference>
<organism evidence="6">
    <name type="scientific">Lichtheimia ramosa</name>
    <dbReference type="NCBI Taxonomy" id="688394"/>
    <lineage>
        <taxon>Eukaryota</taxon>
        <taxon>Fungi</taxon>
        <taxon>Fungi incertae sedis</taxon>
        <taxon>Mucoromycota</taxon>
        <taxon>Mucoromycotina</taxon>
        <taxon>Mucoromycetes</taxon>
        <taxon>Mucorales</taxon>
        <taxon>Lichtheimiaceae</taxon>
        <taxon>Lichtheimia</taxon>
    </lineage>
</organism>
<dbReference type="PANTHER" id="PTHR10543:SF24">
    <property type="entry name" value="CAROTENOID ISOMEROOXYGENASE"/>
    <property type="match status" value="1"/>
</dbReference>
<feature type="binding site" evidence="5">
    <location>
        <position position="558"/>
    </location>
    <ligand>
        <name>Fe cation</name>
        <dbReference type="ChEBI" id="CHEBI:24875"/>
        <note>catalytic</note>
    </ligand>
</feature>
<dbReference type="GO" id="GO:0046872">
    <property type="term" value="F:metal ion binding"/>
    <property type="evidence" value="ECO:0007669"/>
    <property type="project" value="UniProtKB-KW"/>
</dbReference>
<evidence type="ECO:0000256" key="5">
    <source>
        <dbReference type="PIRSR" id="PIRSR604294-1"/>
    </source>
</evidence>
<dbReference type="InterPro" id="IPR004294">
    <property type="entry name" value="Carotenoid_Oase"/>
</dbReference>
<dbReference type="OrthoDB" id="407010at2759"/>
<sequence>MGVLDYLRASSIVHSIQRHDLVNTPEIQKPVWLPVSGTIPSWLNGILYRIGPAKYNLGDQNGKQYMIRHAFDGLPFIHRFEISSEQQKVRYNSRLTAEAVEQSLVNGNSSGIFFGHMPDEEQGWGRFAKTIQRLDNTLFRATPQDVTLANPSSRAVGVTVTPNYPLPKAFQRDANDRVLVAKSDYNMLQKVDEDTLEPQLLFEYNHYDDKNLHGIPTAAHHQYDPETGETFNFLINFGRAPSMTVFALDRTGTQSRVLANITHRKLANGDMSEPILLSYIHSFWLTKHYVIIPESPLHYGNRGLDVVMSGTIVTGLAWNKNTPAYLHVVSRDTGGLLVSLPTDPFFTFHTANAWDTTDDKTGQPVIHLDCCAFDSADFLYKLYNLGQQGMTENRNNNKKMEPIEYRGITIDENNMPTSHADLRRYSLTWGDKENKATSTTITSNVEFPRFSQAHMLKPYQFLWGCQASQDDASQSILCKVDLDTGHVTRNTTSSSKGYSFSEPIFAPRPNATREDDGVLLSFVNNIPDHRCLLAIMDASTLEEIATCDIGEFTATTFHGSFVSDQFENISVN</sequence>
<dbReference type="AlphaFoldDB" id="A0A077WQY1"/>
<evidence type="ECO:0000256" key="3">
    <source>
        <dbReference type="ARBA" id="ARBA00023002"/>
    </source>
</evidence>
<comment type="cofactor">
    <cofactor evidence="5">
        <name>Fe(2+)</name>
        <dbReference type="ChEBI" id="CHEBI:29033"/>
    </cofactor>
    <text evidence="5">Binds 1 Fe(2+) ion per subunit.</text>
</comment>
<dbReference type="Pfam" id="PF03055">
    <property type="entry name" value="RPE65"/>
    <property type="match status" value="1"/>
</dbReference>
<dbReference type="PANTHER" id="PTHR10543">
    <property type="entry name" value="BETA-CAROTENE DIOXYGENASE"/>
    <property type="match status" value="1"/>
</dbReference>
<gene>
    <name evidence="6" type="ORF">LRAMOSA02703</name>
</gene>
<evidence type="ECO:0000313" key="6">
    <source>
        <dbReference type="EMBL" id="CDS10026.1"/>
    </source>
</evidence>
<feature type="binding site" evidence="5">
    <location>
        <position position="349"/>
    </location>
    <ligand>
        <name>Fe cation</name>
        <dbReference type="ChEBI" id="CHEBI:24875"/>
        <note>catalytic</note>
    </ligand>
</feature>
<keyword evidence="2 5" id="KW-0479">Metal-binding</keyword>
<accession>A0A077WQY1</accession>
<comment type="similarity">
    <text evidence="1">Belongs to the carotenoid oxygenase family.</text>
</comment>
<reference evidence="6" key="1">
    <citation type="journal article" date="2014" name="Genome Announc.">
        <title>De novo whole-genome sequence and genome annotation of Lichtheimia ramosa.</title>
        <authorList>
            <person name="Linde J."/>
            <person name="Schwartze V."/>
            <person name="Binder U."/>
            <person name="Lass-Florl C."/>
            <person name="Voigt K."/>
            <person name="Horn F."/>
        </authorList>
    </citation>
    <scope>NUCLEOTIDE SEQUENCE</scope>
    <source>
        <strain evidence="6">JMRC FSU:6197</strain>
    </source>
</reference>
<keyword evidence="3" id="KW-0560">Oxidoreductase</keyword>
<evidence type="ECO:0000256" key="4">
    <source>
        <dbReference type="ARBA" id="ARBA00023004"/>
    </source>
</evidence>
<proteinExistence type="inferred from homology"/>
<feature type="binding site" evidence="5">
    <location>
        <position position="220"/>
    </location>
    <ligand>
        <name>Fe cation</name>
        <dbReference type="ChEBI" id="CHEBI:24875"/>
        <note>catalytic</note>
    </ligand>
</feature>
<evidence type="ECO:0000256" key="2">
    <source>
        <dbReference type="ARBA" id="ARBA00022723"/>
    </source>
</evidence>
<protein>
    <submittedName>
        <fullName evidence="6">Uncharacterized protein</fullName>
    </submittedName>
</protein>